<dbReference type="RefSeq" id="WP_066239040.1">
    <property type="nucleotide sequence ID" value="NZ_LSGP01000013.1"/>
</dbReference>
<feature type="transmembrane region" description="Helical" evidence="1">
    <location>
        <begin position="132"/>
        <end position="153"/>
    </location>
</feature>
<protein>
    <submittedName>
        <fullName evidence="2">Uncharacterized protein</fullName>
    </submittedName>
</protein>
<keyword evidence="1" id="KW-0472">Membrane</keyword>
<evidence type="ECO:0000313" key="3">
    <source>
        <dbReference type="Proteomes" id="UP000076268"/>
    </source>
</evidence>
<keyword evidence="3" id="KW-1185">Reference proteome</keyword>
<dbReference type="Proteomes" id="UP000076268">
    <property type="component" value="Unassembled WGS sequence"/>
</dbReference>
<proteinExistence type="predicted"/>
<feature type="transmembrane region" description="Helical" evidence="1">
    <location>
        <begin position="93"/>
        <end position="120"/>
    </location>
</feature>
<comment type="caution">
    <text evidence="2">The sequence shown here is derived from an EMBL/GenBank/DDBJ whole genome shotgun (WGS) entry which is preliminary data.</text>
</comment>
<gene>
    <name evidence="2" type="ORF">AXX12_03345</name>
</gene>
<feature type="transmembrane region" description="Helical" evidence="1">
    <location>
        <begin position="60"/>
        <end position="81"/>
    </location>
</feature>
<accession>A0A154BTD2</accession>
<sequence length="168" mass="18954">MGDSKKANISILLGIGTIPLVAYSNFLAYKLSKISPYLNEFYKEIWRPFLESPSPYNGWYFTYIGGMFSIIGALLGIAVLMKKATAFVKIKAVIGFLMCISAFLASLPKVHWGFLFFLAAHGPWTIKGAFNALWAPSLYLLAPFFFVQINQFIEDEEKNVYRRDGGRD</sequence>
<keyword evidence="1" id="KW-0812">Transmembrane</keyword>
<reference evidence="2 3" key="1">
    <citation type="submission" date="2016-02" db="EMBL/GenBank/DDBJ databases">
        <title>Anaerosporomusa subterraneum gen. nov., sp. nov., a spore-forming obligate anaerobe isolated from saprolite.</title>
        <authorList>
            <person name="Choi J.K."/>
            <person name="Shah M."/>
            <person name="Yee N."/>
        </authorList>
    </citation>
    <scope>NUCLEOTIDE SEQUENCE [LARGE SCALE GENOMIC DNA]</scope>
    <source>
        <strain evidence="2 3">RU4</strain>
    </source>
</reference>
<dbReference type="AlphaFoldDB" id="A0A154BTD2"/>
<feature type="transmembrane region" description="Helical" evidence="1">
    <location>
        <begin position="7"/>
        <end position="29"/>
    </location>
</feature>
<evidence type="ECO:0000313" key="2">
    <source>
        <dbReference type="EMBL" id="KYZ77181.1"/>
    </source>
</evidence>
<name>A0A154BTD2_ANASB</name>
<dbReference type="STRING" id="1794912.AXX12_03345"/>
<dbReference type="EMBL" id="LSGP01000013">
    <property type="protein sequence ID" value="KYZ77181.1"/>
    <property type="molecule type" value="Genomic_DNA"/>
</dbReference>
<evidence type="ECO:0000256" key="1">
    <source>
        <dbReference type="SAM" id="Phobius"/>
    </source>
</evidence>
<keyword evidence="1" id="KW-1133">Transmembrane helix</keyword>
<organism evidence="2 3">
    <name type="scientific">Anaerosporomusa subterranea</name>
    <dbReference type="NCBI Taxonomy" id="1794912"/>
    <lineage>
        <taxon>Bacteria</taxon>
        <taxon>Bacillati</taxon>
        <taxon>Bacillota</taxon>
        <taxon>Negativicutes</taxon>
        <taxon>Acetonemataceae</taxon>
        <taxon>Anaerosporomusa</taxon>
    </lineage>
</organism>